<dbReference type="EMBL" id="KQ257459">
    <property type="protein sequence ID" value="KNC98798.1"/>
    <property type="molecule type" value="Genomic_DNA"/>
</dbReference>
<evidence type="ECO:0000256" key="5">
    <source>
        <dbReference type="ARBA" id="ARBA00023242"/>
    </source>
</evidence>
<dbReference type="RefSeq" id="XP_016606838.1">
    <property type="nucleotide sequence ID" value="XM_016753986.1"/>
</dbReference>
<dbReference type="PANTHER" id="PTHR15741">
    <property type="entry name" value="BASIC HELIX-LOOP-HELIX ZIP TRANSCRIPTION FACTOR"/>
    <property type="match status" value="1"/>
</dbReference>
<feature type="compositionally biased region" description="Low complexity" evidence="6">
    <location>
        <begin position="214"/>
        <end position="226"/>
    </location>
</feature>
<dbReference type="OrthoDB" id="5778525at2759"/>
<dbReference type="InterPro" id="IPR011598">
    <property type="entry name" value="bHLH_dom"/>
</dbReference>
<keyword evidence="2" id="KW-0805">Transcription regulation</keyword>
<sequence>MTEATTYMNNSSYQLGTDETFFYGFEDGLGAHLLSESEQKQFADFLNQLSSDSASAASVLTYQQLPSAANYSGGSFTDPSLPLALPTANATPTPAFPQQVSAGRWTTQPIPTQNLGHFAQNGQLVSAVPYLSNDRMSIVIPTSTPQDRQSKPAHFQRNLSQHHSPSPQKPTPSSAVSSSSHAIYSQDENPPSSSARRFSHVSSGGYPILDTSRRVSSVRSGTLSTTPNQGMQVPFHASSSAPASSLHQNHTAGPKSVHTSFSSQHVPGPSHKQESPHPRRHSTAEGEHTLVQQPSSQTFHLPQAGQSEGPSQTAPVVNQRSPTGGSQLSTPIPPFPPPARKRKASTTVDASSKVNPKRRASIISQGSSGSASSQTPGGTGTFIAVDPGSSDAKTRADATNAKKSGKQLLTEEEKRANHIESEKKRRQNIRTGFDQLVEIVPTLSQCHRSEALILQKAVEYVQYLLRQKSDLQSRISHMRNVLAEPDYTQPYPASQYVSAQAYAITADESLHGGSGSASGYVLGVPPPTGNYSNSQPLYPMPVHAVSMQPYPAHPSRPPPPVAGG</sequence>
<dbReference type="GO" id="GO:0005634">
    <property type="term" value="C:nucleus"/>
    <property type="evidence" value="ECO:0007669"/>
    <property type="project" value="UniProtKB-SubCell"/>
</dbReference>
<keyword evidence="9" id="KW-1185">Reference proteome</keyword>
<evidence type="ECO:0000313" key="9">
    <source>
        <dbReference type="Proteomes" id="UP000053201"/>
    </source>
</evidence>
<feature type="compositionally biased region" description="Polar residues" evidence="6">
    <location>
        <begin position="246"/>
        <end position="265"/>
    </location>
</feature>
<evidence type="ECO:0000256" key="2">
    <source>
        <dbReference type="ARBA" id="ARBA00023015"/>
    </source>
</evidence>
<dbReference type="GO" id="GO:0046983">
    <property type="term" value="F:protein dimerization activity"/>
    <property type="evidence" value="ECO:0007669"/>
    <property type="project" value="InterPro"/>
</dbReference>
<evidence type="ECO:0000259" key="7">
    <source>
        <dbReference type="PROSITE" id="PS50888"/>
    </source>
</evidence>
<reference evidence="8 9" key="1">
    <citation type="submission" date="2009-08" db="EMBL/GenBank/DDBJ databases">
        <title>The Genome Sequence of Spizellomyces punctatus strain DAOM BR117.</title>
        <authorList>
            <consortium name="The Broad Institute Genome Sequencing Platform"/>
            <person name="Russ C."/>
            <person name="Cuomo C."/>
            <person name="Shea T."/>
            <person name="Young S.K."/>
            <person name="Zeng Q."/>
            <person name="Koehrsen M."/>
            <person name="Haas B."/>
            <person name="Borodovsky M."/>
            <person name="Guigo R."/>
            <person name="Alvarado L."/>
            <person name="Berlin A."/>
            <person name="Bochicchio J."/>
            <person name="Borenstein D."/>
            <person name="Chapman S."/>
            <person name="Chen Z."/>
            <person name="Engels R."/>
            <person name="Freedman E."/>
            <person name="Gellesch M."/>
            <person name="Goldberg J."/>
            <person name="Griggs A."/>
            <person name="Gujja S."/>
            <person name="Heiman D."/>
            <person name="Hepburn T."/>
            <person name="Howarth C."/>
            <person name="Jen D."/>
            <person name="Larson L."/>
            <person name="Lewis B."/>
            <person name="Mehta T."/>
            <person name="Park D."/>
            <person name="Pearson M."/>
            <person name="Roberts A."/>
            <person name="Saif S."/>
            <person name="Shenoy N."/>
            <person name="Sisk P."/>
            <person name="Stolte C."/>
            <person name="Sykes S."/>
            <person name="Thomson T."/>
            <person name="Walk T."/>
            <person name="White J."/>
            <person name="Yandava C."/>
            <person name="Burger G."/>
            <person name="Gray M.W."/>
            <person name="Holland P.W.H."/>
            <person name="King N."/>
            <person name="Lang F.B.F."/>
            <person name="Roger A.J."/>
            <person name="Ruiz-Trillo I."/>
            <person name="Lander E."/>
            <person name="Nusbaum C."/>
        </authorList>
    </citation>
    <scope>NUCLEOTIDE SEQUENCE [LARGE SCALE GENOMIC DNA]</scope>
    <source>
        <strain evidence="8 9">DAOM BR117</strain>
    </source>
</reference>
<protein>
    <recommendedName>
        <fullName evidence="7">BHLH domain-containing protein</fullName>
    </recommendedName>
</protein>
<feature type="compositionally biased region" description="Basic and acidic residues" evidence="6">
    <location>
        <begin position="271"/>
        <end position="288"/>
    </location>
</feature>
<evidence type="ECO:0000256" key="6">
    <source>
        <dbReference type="SAM" id="MobiDB-lite"/>
    </source>
</evidence>
<dbReference type="Pfam" id="PF00010">
    <property type="entry name" value="HLH"/>
    <property type="match status" value="1"/>
</dbReference>
<dbReference type="PROSITE" id="PS50888">
    <property type="entry name" value="BHLH"/>
    <property type="match status" value="1"/>
</dbReference>
<dbReference type="PANTHER" id="PTHR15741:SF27">
    <property type="entry name" value="TRANSCRIPTION FACTOR AP-4"/>
    <property type="match status" value="1"/>
</dbReference>
<accession>A0A0L0HDI2</accession>
<organism evidence="8 9">
    <name type="scientific">Spizellomyces punctatus (strain DAOM BR117)</name>
    <dbReference type="NCBI Taxonomy" id="645134"/>
    <lineage>
        <taxon>Eukaryota</taxon>
        <taxon>Fungi</taxon>
        <taxon>Fungi incertae sedis</taxon>
        <taxon>Chytridiomycota</taxon>
        <taxon>Chytridiomycota incertae sedis</taxon>
        <taxon>Chytridiomycetes</taxon>
        <taxon>Spizellomycetales</taxon>
        <taxon>Spizellomycetaceae</taxon>
        <taxon>Spizellomyces</taxon>
    </lineage>
</organism>
<keyword evidence="3" id="KW-0238">DNA-binding</keyword>
<dbReference type="SUPFAM" id="SSF47459">
    <property type="entry name" value="HLH, helix-loop-helix DNA-binding domain"/>
    <property type="match status" value="1"/>
</dbReference>
<evidence type="ECO:0000313" key="8">
    <source>
        <dbReference type="EMBL" id="KNC98798.1"/>
    </source>
</evidence>
<feature type="compositionally biased region" description="Polar residues" evidence="6">
    <location>
        <begin position="157"/>
        <end position="166"/>
    </location>
</feature>
<evidence type="ECO:0000256" key="4">
    <source>
        <dbReference type="ARBA" id="ARBA00023163"/>
    </source>
</evidence>
<dbReference type="InterPro" id="IPR052207">
    <property type="entry name" value="Max-like/E-box_TFs"/>
</dbReference>
<dbReference type="OMA" id="DDNESNM"/>
<dbReference type="GO" id="GO:0000981">
    <property type="term" value="F:DNA-binding transcription factor activity, RNA polymerase II-specific"/>
    <property type="evidence" value="ECO:0007669"/>
    <property type="project" value="TreeGrafter"/>
</dbReference>
<dbReference type="SMART" id="SM00353">
    <property type="entry name" value="HLH"/>
    <property type="match status" value="1"/>
</dbReference>
<feature type="region of interest" description="Disordered" evidence="6">
    <location>
        <begin position="142"/>
        <end position="406"/>
    </location>
</feature>
<dbReference type="Proteomes" id="UP000053201">
    <property type="component" value="Unassembled WGS sequence"/>
</dbReference>
<dbReference type="AlphaFoldDB" id="A0A0L0HDI2"/>
<feature type="compositionally biased region" description="Polar residues" evidence="6">
    <location>
        <begin position="290"/>
        <end position="330"/>
    </location>
</feature>
<feature type="compositionally biased region" description="Polar residues" evidence="6">
    <location>
        <begin position="345"/>
        <end position="354"/>
    </location>
</feature>
<dbReference type="InParanoid" id="A0A0L0HDI2"/>
<dbReference type="GO" id="GO:0000978">
    <property type="term" value="F:RNA polymerase II cis-regulatory region sequence-specific DNA binding"/>
    <property type="evidence" value="ECO:0007669"/>
    <property type="project" value="TreeGrafter"/>
</dbReference>
<name>A0A0L0HDI2_SPIPD</name>
<gene>
    <name evidence="8" type="ORF">SPPG_05775</name>
</gene>
<keyword evidence="5" id="KW-0539">Nucleus</keyword>
<feature type="compositionally biased region" description="Polar residues" evidence="6">
    <location>
        <begin position="181"/>
        <end position="191"/>
    </location>
</feature>
<dbReference type="GeneID" id="27689129"/>
<dbReference type="Gene3D" id="4.10.280.10">
    <property type="entry name" value="Helix-loop-helix DNA-binding domain"/>
    <property type="match status" value="1"/>
</dbReference>
<dbReference type="VEuPathDB" id="FungiDB:SPPG_05775"/>
<evidence type="ECO:0000256" key="1">
    <source>
        <dbReference type="ARBA" id="ARBA00004123"/>
    </source>
</evidence>
<proteinExistence type="predicted"/>
<keyword evidence="4" id="KW-0804">Transcription</keyword>
<feature type="compositionally biased region" description="Low complexity" evidence="6">
    <location>
        <begin position="361"/>
        <end position="374"/>
    </location>
</feature>
<dbReference type="eggNOG" id="KOG3582">
    <property type="taxonomic scope" value="Eukaryota"/>
</dbReference>
<dbReference type="STRING" id="645134.A0A0L0HDI2"/>
<comment type="subcellular location">
    <subcellularLocation>
        <location evidence="1">Nucleus</location>
    </subcellularLocation>
</comment>
<feature type="domain" description="BHLH" evidence="7">
    <location>
        <begin position="413"/>
        <end position="464"/>
    </location>
</feature>
<feature type="compositionally biased region" description="Low complexity" evidence="6">
    <location>
        <begin position="192"/>
        <end position="203"/>
    </location>
</feature>
<evidence type="ECO:0000256" key="3">
    <source>
        <dbReference type="ARBA" id="ARBA00023125"/>
    </source>
</evidence>
<dbReference type="InterPro" id="IPR036638">
    <property type="entry name" value="HLH_DNA-bd_sf"/>
</dbReference>